<evidence type="ECO:0000313" key="1">
    <source>
        <dbReference type="EMBL" id="JAI06206.1"/>
    </source>
</evidence>
<sequence length="29" mass="3454">MQDLHHQDEKKVRVLLAVLKGVEREQTPR</sequence>
<dbReference type="EMBL" id="GBXM01002372">
    <property type="protein sequence ID" value="JAI06206.1"/>
    <property type="molecule type" value="Transcribed_RNA"/>
</dbReference>
<organism evidence="1">
    <name type="scientific">Anguilla anguilla</name>
    <name type="common">European freshwater eel</name>
    <name type="synonym">Muraena anguilla</name>
    <dbReference type="NCBI Taxonomy" id="7936"/>
    <lineage>
        <taxon>Eukaryota</taxon>
        <taxon>Metazoa</taxon>
        <taxon>Chordata</taxon>
        <taxon>Craniata</taxon>
        <taxon>Vertebrata</taxon>
        <taxon>Euteleostomi</taxon>
        <taxon>Actinopterygii</taxon>
        <taxon>Neopterygii</taxon>
        <taxon>Teleostei</taxon>
        <taxon>Anguilliformes</taxon>
        <taxon>Anguillidae</taxon>
        <taxon>Anguilla</taxon>
    </lineage>
</organism>
<accession>A0A0E9XWG3</accession>
<protein>
    <submittedName>
        <fullName evidence="1">Uncharacterized protein</fullName>
    </submittedName>
</protein>
<dbReference type="AlphaFoldDB" id="A0A0E9XWG3"/>
<proteinExistence type="predicted"/>
<reference evidence="1" key="1">
    <citation type="submission" date="2014-11" db="EMBL/GenBank/DDBJ databases">
        <authorList>
            <person name="Amaro Gonzalez C."/>
        </authorList>
    </citation>
    <scope>NUCLEOTIDE SEQUENCE</scope>
</reference>
<reference evidence="1" key="2">
    <citation type="journal article" date="2015" name="Fish Shellfish Immunol.">
        <title>Early steps in the European eel (Anguilla anguilla)-Vibrio vulnificus interaction in the gills: Role of the RtxA13 toxin.</title>
        <authorList>
            <person name="Callol A."/>
            <person name="Pajuelo D."/>
            <person name="Ebbesson L."/>
            <person name="Teles M."/>
            <person name="MacKenzie S."/>
            <person name="Amaro C."/>
        </authorList>
    </citation>
    <scope>NUCLEOTIDE SEQUENCE</scope>
</reference>
<name>A0A0E9XWG3_ANGAN</name>